<reference evidence="2" key="1">
    <citation type="submission" date="2023-03" db="EMBL/GenBank/DDBJ databases">
        <title>Massive genome expansion in bonnet fungi (Mycena s.s.) driven by repeated elements and novel gene families across ecological guilds.</title>
        <authorList>
            <consortium name="Lawrence Berkeley National Laboratory"/>
            <person name="Harder C.B."/>
            <person name="Miyauchi S."/>
            <person name="Viragh M."/>
            <person name="Kuo A."/>
            <person name="Thoen E."/>
            <person name="Andreopoulos B."/>
            <person name="Lu D."/>
            <person name="Skrede I."/>
            <person name="Drula E."/>
            <person name="Henrissat B."/>
            <person name="Morin E."/>
            <person name="Kohler A."/>
            <person name="Barry K."/>
            <person name="LaButti K."/>
            <person name="Morin E."/>
            <person name="Salamov A."/>
            <person name="Lipzen A."/>
            <person name="Mereny Z."/>
            <person name="Hegedus B."/>
            <person name="Baldrian P."/>
            <person name="Stursova M."/>
            <person name="Weitz H."/>
            <person name="Taylor A."/>
            <person name="Grigoriev I.V."/>
            <person name="Nagy L.G."/>
            <person name="Martin F."/>
            <person name="Kauserud H."/>
        </authorList>
    </citation>
    <scope>NUCLEOTIDE SEQUENCE</scope>
    <source>
        <strain evidence="2">CBHHK182m</strain>
    </source>
</reference>
<gene>
    <name evidence="2" type="ORF">B0H16DRAFT_1465692</name>
</gene>
<organism evidence="2 3">
    <name type="scientific">Mycena metata</name>
    <dbReference type="NCBI Taxonomy" id="1033252"/>
    <lineage>
        <taxon>Eukaryota</taxon>
        <taxon>Fungi</taxon>
        <taxon>Dikarya</taxon>
        <taxon>Basidiomycota</taxon>
        <taxon>Agaricomycotina</taxon>
        <taxon>Agaricomycetes</taxon>
        <taxon>Agaricomycetidae</taxon>
        <taxon>Agaricales</taxon>
        <taxon>Marasmiineae</taxon>
        <taxon>Mycenaceae</taxon>
        <taxon>Mycena</taxon>
    </lineage>
</organism>
<dbReference type="EMBL" id="JARKIB010000111">
    <property type="protein sequence ID" value="KAJ7738587.1"/>
    <property type="molecule type" value="Genomic_DNA"/>
</dbReference>
<keyword evidence="3" id="KW-1185">Reference proteome</keyword>
<feature type="compositionally biased region" description="Basic residues" evidence="1">
    <location>
        <begin position="63"/>
        <end position="74"/>
    </location>
</feature>
<accession>A0AAD7IAC6</accession>
<dbReference type="AlphaFoldDB" id="A0AAD7IAC6"/>
<proteinExistence type="predicted"/>
<feature type="region of interest" description="Disordered" evidence="1">
    <location>
        <begin position="273"/>
        <end position="302"/>
    </location>
</feature>
<evidence type="ECO:0000313" key="3">
    <source>
        <dbReference type="Proteomes" id="UP001215598"/>
    </source>
</evidence>
<name>A0AAD7IAC6_9AGAR</name>
<comment type="caution">
    <text evidence="2">The sequence shown here is derived from an EMBL/GenBank/DDBJ whole genome shotgun (WGS) entry which is preliminary data.</text>
</comment>
<evidence type="ECO:0000256" key="1">
    <source>
        <dbReference type="SAM" id="MobiDB-lite"/>
    </source>
</evidence>
<feature type="region of interest" description="Disordered" evidence="1">
    <location>
        <begin position="63"/>
        <end position="82"/>
    </location>
</feature>
<sequence length="337" mass="36439">MENSDALNLEGAKANLRSSTMAEKGGLYIDVWRRREAEHRRQTRRNVVGDVEILAPHLRLRASRRPPRAQSARRHAGEHPRPYRDRTKITLAVVHPRQDAATGGSEAQSPCWARSPRRVGRGKAVDEAVAAVPLVVHRQGNVLHCALRASPSTFAWASISSSGARAFLLPFSTNGGPIGVCGCGGQTQAVPLGCYPQRRPSTVIFGGQIPTHDAPTSSPGKYRVIFGGIRPALLVLAPVGACVDAEVVGEEDNDQVVACGWGRTLLVWPERAADHGGRERGGPAQARKRARRRDPRLRGCRTRARPGDGVLVALALLLLSFRLSRRSAASTGEKTEK</sequence>
<evidence type="ECO:0000313" key="2">
    <source>
        <dbReference type="EMBL" id="KAJ7738587.1"/>
    </source>
</evidence>
<protein>
    <submittedName>
        <fullName evidence="2">Uncharacterized protein</fullName>
    </submittedName>
</protein>
<dbReference type="Proteomes" id="UP001215598">
    <property type="component" value="Unassembled WGS sequence"/>
</dbReference>
<feature type="compositionally biased region" description="Basic residues" evidence="1">
    <location>
        <begin position="286"/>
        <end position="302"/>
    </location>
</feature>